<organism evidence="1 2">
    <name type="scientific">Negadavirga shengliensis</name>
    <dbReference type="NCBI Taxonomy" id="1389218"/>
    <lineage>
        <taxon>Bacteria</taxon>
        <taxon>Pseudomonadati</taxon>
        <taxon>Bacteroidota</taxon>
        <taxon>Cytophagia</taxon>
        <taxon>Cytophagales</taxon>
        <taxon>Cyclobacteriaceae</taxon>
        <taxon>Negadavirga</taxon>
    </lineage>
</organism>
<dbReference type="Proteomes" id="UP001595818">
    <property type="component" value="Unassembled WGS sequence"/>
</dbReference>
<protein>
    <recommendedName>
        <fullName evidence="3">SnoaL-like domain-containing protein</fullName>
    </recommendedName>
</protein>
<dbReference type="EMBL" id="JBHSJJ010000016">
    <property type="protein sequence ID" value="MFC4874286.1"/>
    <property type="molecule type" value="Genomic_DNA"/>
</dbReference>
<accession>A0ABV9T727</accession>
<evidence type="ECO:0008006" key="3">
    <source>
        <dbReference type="Google" id="ProtNLM"/>
    </source>
</evidence>
<reference evidence="2" key="1">
    <citation type="journal article" date="2019" name="Int. J. Syst. Evol. Microbiol.">
        <title>The Global Catalogue of Microorganisms (GCM) 10K type strain sequencing project: providing services to taxonomists for standard genome sequencing and annotation.</title>
        <authorList>
            <consortium name="The Broad Institute Genomics Platform"/>
            <consortium name="The Broad Institute Genome Sequencing Center for Infectious Disease"/>
            <person name="Wu L."/>
            <person name="Ma J."/>
        </authorList>
    </citation>
    <scope>NUCLEOTIDE SEQUENCE [LARGE SCALE GENOMIC DNA]</scope>
    <source>
        <strain evidence="2">CGMCC 4.7466</strain>
    </source>
</reference>
<evidence type="ECO:0000313" key="2">
    <source>
        <dbReference type="Proteomes" id="UP001595818"/>
    </source>
</evidence>
<dbReference type="RefSeq" id="WP_377067980.1">
    <property type="nucleotide sequence ID" value="NZ_JBHSJJ010000016.1"/>
</dbReference>
<evidence type="ECO:0000313" key="1">
    <source>
        <dbReference type="EMBL" id="MFC4874286.1"/>
    </source>
</evidence>
<name>A0ABV9T727_9BACT</name>
<proteinExistence type="predicted"/>
<gene>
    <name evidence="1" type="ORF">ACFPFU_21460</name>
</gene>
<comment type="caution">
    <text evidence="1">The sequence shown here is derived from an EMBL/GenBank/DDBJ whole genome shotgun (WGS) entry which is preliminary data.</text>
</comment>
<sequence>MKSTRKILTMLVRELNNYLDNIKSINIVSGYYNEILGDTSFLLAGLLESLLKKNNIEWDKKKWIDDSLITNIICQNDKVIIEGVMIWGKMNTTEQWTDPFFFEIELLKDEIGFKKFTFLFCDLKHTEITYEEFRDNGDYWVSTNRKWKYVINSNEVVI</sequence>
<keyword evidence="2" id="KW-1185">Reference proteome</keyword>